<dbReference type="EMBL" id="LCAG01000001">
    <property type="protein sequence ID" value="KKR88132.1"/>
    <property type="molecule type" value="Genomic_DNA"/>
</dbReference>
<evidence type="ECO:0000313" key="2">
    <source>
        <dbReference type="EMBL" id="KKR88132.1"/>
    </source>
</evidence>
<gene>
    <name evidence="2" type="ORF">UU34_C0001G0129</name>
</gene>
<dbReference type="Gene3D" id="3.40.50.150">
    <property type="entry name" value="Vaccinia Virus protein VP39"/>
    <property type="match status" value="1"/>
</dbReference>
<evidence type="ECO:0000256" key="1">
    <source>
        <dbReference type="ARBA" id="ARBA00022679"/>
    </source>
</evidence>
<sequence length="206" mass="24171">MNNFYQVLNLYKNYPHGVYYMPLRWVINPFTKIAQNMPKEGTIVDLGCGEGVLATLLALHSKNRQVIGIDNDRYKIKLGKLISRKIPNLTFKLQNLVTSKLTKANGFVLTDFLHHTPYNQHEKILRKIANATRKGGVVIIKEVDSGEYFRSKMARFWDFVFYPKEKTYYWDLKKLSKLLEKLGFKVKVRRETRYFPSSTTLFICHK</sequence>
<dbReference type="SUPFAM" id="SSF53335">
    <property type="entry name" value="S-adenosyl-L-methionine-dependent methyltransferases"/>
    <property type="match status" value="1"/>
</dbReference>
<organism evidence="2 3">
    <name type="scientific">Candidatus Curtissbacteria bacterium GW2011_GWA1_41_11</name>
    <dbReference type="NCBI Taxonomy" id="1618409"/>
    <lineage>
        <taxon>Bacteria</taxon>
        <taxon>Candidatus Curtissiibacteriota</taxon>
    </lineage>
</organism>
<evidence type="ECO:0000313" key="3">
    <source>
        <dbReference type="Proteomes" id="UP000034854"/>
    </source>
</evidence>
<dbReference type="InterPro" id="IPR029063">
    <property type="entry name" value="SAM-dependent_MTases_sf"/>
</dbReference>
<dbReference type="GO" id="GO:0016740">
    <property type="term" value="F:transferase activity"/>
    <property type="evidence" value="ECO:0007669"/>
    <property type="project" value="UniProtKB-KW"/>
</dbReference>
<name>A0A0G0XKF2_9BACT</name>
<dbReference type="Proteomes" id="UP000034854">
    <property type="component" value="Unassembled WGS sequence"/>
</dbReference>
<dbReference type="CDD" id="cd02440">
    <property type="entry name" value="AdoMet_MTases"/>
    <property type="match status" value="1"/>
</dbReference>
<reference evidence="2 3" key="1">
    <citation type="journal article" date="2015" name="Nature">
        <title>rRNA introns, odd ribosomes, and small enigmatic genomes across a large radiation of phyla.</title>
        <authorList>
            <person name="Brown C.T."/>
            <person name="Hug L.A."/>
            <person name="Thomas B.C."/>
            <person name="Sharon I."/>
            <person name="Castelle C.J."/>
            <person name="Singh A."/>
            <person name="Wilkins M.J."/>
            <person name="Williams K.H."/>
            <person name="Banfield J.F."/>
        </authorList>
    </citation>
    <scope>NUCLEOTIDE SEQUENCE [LARGE SCALE GENOMIC DNA]</scope>
</reference>
<dbReference type="Pfam" id="PF13489">
    <property type="entry name" value="Methyltransf_23"/>
    <property type="match status" value="1"/>
</dbReference>
<proteinExistence type="predicted"/>
<comment type="caution">
    <text evidence="2">The sequence shown here is derived from an EMBL/GenBank/DDBJ whole genome shotgun (WGS) entry which is preliminary data.</text>
</comment>
<dbReference type="AlphaFoldDB" id="A0A0G0XKF2"/>
<evidence type="ECO:0008006" key="4">
    <source>
        <dbReference type="Google" id="ProtNLM"/>
    </source>
</evidence>
<protein>
    <recommendedName>
        <fullName evidence="4">Methyltransferase domain-containing protein</fullName>
    </recommendedName>
</protein>
<dbReference type="PANTHER" id="PTHR43861">
    <property type="entry name" value="TRANS-ACONITATE 2-METHYLTRANSFERASE-RELATED"/>
    <property type="match status" value="1"/>
</dbReference>
<dbReference type="PANTHER" id="PTHR43861:SF3">
    <property type="entry name" value="PUTATIVE (AFU_ORTHOLOGUE AFUA_2G14390)-RELATED"/>
    <property type="match status" value="1"/>
</dbReference>
<accession>A0A0G0XKF2</accession>
<keyword evidence="1" id="KW-0808">Transferase</keyword>